<reference evidence="2" key="1">
    <citation type="submission" date="2023-03" db="EMBL/GenBank/DDBJ databases">
        <title>Chitinimonas shenzhenensis gen. nov., sp. nov., a novel member of family Burkholderiaceae isolated from activated sludge collected in Shen Zhen, China.</title>
        <authorList>
            <person name="Wang X."/>
        </authorList>
    </citation>
    <scope>NUCLEOTIDE SEQUENCE</scope>
    <source>
        <strain evidence="2">DQS-5</strain>
    </source>
</reference>
<dbReference type="Proteomes" id="UP001172778">
    <property type="component" value="Unassembled WGS sequence"/>
</dbReference>
<feature type="compositionally biased region" description="Polar residues" evidence="1">
    <location>
        <begin position="7"/>
        <end position="18"/>
    </location>
</feature>
<keyword evidence="3" id="KW-1185">Reference proteome</keyword>
<organism evidence="2 3">
    <name type="scientific">Parachitinimonas caeni</name>
    <dbReference type="NCBI Taxonomy" id="3031301"/>
    <lineage>
        <taxon>Bacteria</taxon>
        <taxon>Pseudomonadati</taxon>
        <taxon>Pseudomonadota</taxon>
        <taxon>Betaproteobacteria</taxon>
        <taxon>Neisseriales</taxon>
        <taxon>Chitinibacteraceae</taxon>
        <taxon>Parachitinimonas</taxon>
    </lineage>
</organism>
<dbReference type="EMBL" id="JARRAF010000009">
    <property type="protein sequence ID" value="MDK2124380.1"/>
    <property type="molecule type" value="Genomic_DNA"/>
</dbReference>
<evidence type="ECO:0000313" key="3">
    <source>
        <dbReference type="Proteomes" id="UP001172778"/>
    </source>
</evidence>
<dbReference type="RefSeq" id="WP_284100691.1">
    <property type="nucleotide sequence ID" value="NZ_JARRAF010000009.1"/>
</dbReference>
<feature type="region of interest" description="Disordered" evidence="1">
    <location>
        <begin position="1"/>
        <end position="77"/>
    </location>
</feature>
<feature type="region of interest" description="Disordered" evidence="1">
    <location>
        <begin position="327"/>
        <end position="375"/>
    </location>
</feature>
<evidence type="ECO:0008006" key="4">
    <source>
        <dbReference type="Google" id="ProtNLM"/>
    </source>
</evidence>
<feature type="compositionally biased region" description="Basic and acidic residues" evidence="1">
    <location>
        <begin position="329"/>
        <end position="375"/>
    </location>
</feature>
<comment type="caution">
    <text evidence="2">The sequence shown here is derived from an EMBL/GenBank/DDBJ whole genome shotgun (WGS) entry which is preliminary data.</text>
</comment>
<gene>
    <name evidence="2" type="ORF">PZA18_09985</name>
</gene>
<evidence type="ECO:0000256" key="1">
    <source>
        <dbReference type="SAM" id="MobiDB-lite"/>
    </source>
</evidence>
<feature type="compositionally biased region" description="Polar residues" evidence="1">
    <location>
        <begin position="48"/>
        <end position="66"/>
    </location>
</feature>
<name>A0ABT7DWF5_9NEIS</name>
<evidence type="ECO:0000313" key="2">
    <source>
        <dbReference type="EMBL" id="MDK2124380.1"/>
    </source>
</evidence>
<accession>A0ABT7DWF5</accession>
<protein>
    <recommendedName>
        <fullName evidence="4">DUF1521 domain-containing protein</fullName>
    </recommendedName>
</protein>
<proteinExistence type="predicted"/>
<sequence length="375" mass="40309">MSDRIAGNTSPRNNSIESSGIEKFDNTQKNTTGISAMSDPDAGHHASPKTSAKSNISTIQASSQQAPKPESIAPIKPSTLQSWGATAGYTLSLFYKKTEEREGTFDGSIRTNHNLANQSWSTGLNQSSSETTRNVYQSLDNIFSTRNIVRGTGDGGNPIAVADIGHFHTAMYSGAHLIVEDGGQLAQDLLAQNGAEERISSHHPGGGPQYGIDLQPKGSGHVLFGTTNQNDTFIQFEGSGPKEPGHAGDFIEHTSNYYSYLQVGAQGLTIPASEKDGRQLVAFGSKDNSHSLNSGVQLEIANDDRPLTNMHGEIVDDQNNAIISASELEDNRPSEKVSENAKDDNKTTEIGRSQTVDKADNQQKPDTKHLPDDFK</sequence>